<dbReference type="InterPro" id="IPR036318">
    <property type="entry name" value="FAD-bd_PCMH-like_sf"/>
</dbReference>
<evidence type="ECO:0000256" key="4">
    <source>
        <dbReference type="ARBA" id="ARBA00023002"/>
    </source>
</evidence>
<dbReference type="Proteomes" id="UP000663297">
    <property type="component" value="Chromosome 1"/>
</dbReference>
<name>A0A2T4GGE0_FUSCU</name>
<evidence type="ECO:0000313" key="7">
    <source>
        <dbReference type="EMBL" id="QPC60703.1"/>
    </source>
</evidence>
<dbReference type="GO" id="GO:0016491">
    <property type="term" value="F:oxidoreductase activity"/>
    <property type="evidence" value="ECO:0007669"/>
    <property type="project" value="UniProtKB-KW"/>
</dbReference>
<sequence length="255" mass="28212">MTIDIRDINYVNISEVRKTAHIGGGIITRELAKALGVQGLIRPTAPNASVGYVSWATLGGYSPLSTKYGLGVDQIIGAKYVNAKGALVDAVYSLKEILEGTFVFESTNKHAAWASFIDGYNKPTANHDEGRRWMAKTVALGTCVREVIKTNSWSTYCEEKEKLAGYGVYGRARTLNFKDLTPKTVEILAKYNESVPGPGSIFLMKFHRDPGHYLDSMFSPRCDYYWLEIIATSLEEAGAEVADQWALNLQRELAD</sequence>
<keyword evidence="2" id="KW-0285">Flavoprotein</keyword>
<dbReference type="Pfam" id="PF01565">
    <property type="entry name" value="FAD_binding_4"/>
    <property type="match status" value="1"/>
</dbReference>
<dbReference type="EMBL" id="CP064747">
    <property type="protein sequence ID" value="QPC60703.1"/>
    <property type="molecule type" value="Genomic_DNA"/>
</dbReference>
<dbReference type="Gene3D" id="3.40.462.20">
    <property type="match status" value="1"/>
</dbReference>
<comment type="similarity">
    <text evidence="1">Belongs to the oxygen-dependent FAD-linked oxidoreductase family.</text>
</comment>
<keyword evidence="8" id="KW-1185">Reference proteome</keyword>
<keyword evidence="3" id="KW-0274">FAD</keyword>
<dbReference type="OMA" id="THCDEHE"/>
<dbReference type="PANTHER" id="PTHR42973:SF7">
    <property type="entry name" value="FAD-BINDING PCMH-TYPE DOMAIN-CONTAINING PROTEIN"/>
    <property type="match status" value="1"/>
</dbReference>
<dbReference type="Gene3D" id="3.30.465.10">
    <property type="match status" value="1"/>
</dbReference>
<dbReference type="Proteomes" id="UP000241587">
    <property type="component" value="Unassembled WGS sequence"/>
</dbReference>
<protein>
    <recommendedName>
        <fullName evidence="5">FAD linked oxidase N-terminal domain-containing protein</fullName>
    </recommendedName>
</protein>
<accession>A0A2T4GGE0</accession>
<dbReference type="GO" id="GO:0050660">
    <property type="term" value="F:flavin adenine dinucleotide binding"/>
    <property type="evidence" value="ECO:0007669"/>
    <property type="project" value="InterPro"/>
</dbReference>
<evidence type="ECO:0000256" key="2">
    <source>
        <dbReference type="ARBA" id="ARBA00022630"/>
    </source>
</evidence>
<dbReference type="PANTHER" id="PTHR42973">
    <property type="entry name" value="BINDING OXIDOREDUCTASE, PUTATIVE (AFU_ORTHOLOGUE AFUA_1G17690)-RELATED"/>
    <property type="match status" value="1"/>
</dbReference>
<dbReference type="OrthoDB" id="407275at2759"/>
<feature type="domain" description="FAD linked oxidase N-terminal" evidence="5">
    <location>
        <begin position="2"/>
        <end position="89"/>
    </location>
</feature>
<dbReference type="InterPro" id="IPR006094">
    <property type="entry name" value="Oxid_FAD_bind_N"/>
</dbReference>
<gene>
    <name evidence="6" type="ORF">FCULG_00012609</name>
    <name evidence="7" type="ORF">HYE67_002934</name>
</gene>
<dbReference type="AlphaFoldDB" id="A0A2T4GGE0"/>
<dbReference type="InterPro" id="IPR016169">
    <property type="entry name" value="FAD-bd_PCMH_sub2"/>
</dbReference>
<organism evidence="6 8">
    <name type="scientific">Fusarium culmorum</name>
    <dbReference type="NCBI Taxonomy" id="5516"/>
    <lineage>
        <taxon>Eukaryota</taxon>
        <taxon>Fungi</taxon>
        <taxon>Dikarya</taxon>
        <taxon>Ascomycota</taxon>
        <taxon>Pezizomycotina</taxon>
        <taxon>Sordariomycetes</taxon>
        <taxon>Hypocreomycetidae</taxon>
        <taxon>Hypocreales</taxon>
        <taxon>Nectriaceae</taxon>
        <taxon>Fusarium</taxon>
    </lineage>
</organism>
<reference evidence="6 8" key="1">
    <citation type="submission" date="2018-02" db="EMBL/GenBank/DDBJ databases">
        <title>Fusarium culmorum secondary metabolites in fungal-bacterial-plant interactions.</title>
        <authorList>
            <person name="Schmidt R."/>
        </authorList>
    </citation>
    <scope>NUCLEOTIDE SEQUENCE [LARGE SCALE GENOMIC DNA]</scope>
    <source>
        <strain evidence="6 8">PV</strain>
    </source>
</reference>
<dbReference type="SUPFAM" id="SSF56176">
    <property type="entry name" value="FAD-binding/transporter-associated domain-like"/>
    <property type="match status" value="1"/>
</dbReference>
<dbReference type="EMBL" id="PVEM01000017">
    <property type="protein sequence ID" value="PTD02530.1"/>
    <property type="molecule type" value="Genomic_DNA"/>
</dbReference>
<evidence type="ECO:0000313" key="6">
    <source>
        <dbReference type="EMBL" id="PTD02530.1"/>
    </source>
</evidence>
<dbReference type="InterPro" id="IPR050416">
    <property type="entry name" value="FAD-linked_Oxidoreductase"/>
</dbReference>
<evidence type="ECO:0000259" key="5">
    <source>
        <dbReference type="Pfam" id="PF01565"/>
    </source>
</evidence>
<evidence type="ECO:0000313" key="8">
    <source>
        <dbReference type="Proteomes" id="UP000241587"/>
    </source>
</evidence>
<keyword evidence="4" id="KW-0560">Oxidoreductase</keyword>
<proteinExistence type="inferred from homology"/>
<evidence type="ECO:0000256" key="3">
    <source>
        <dbReference type="ARBA" id="ARBA00022827"/>
    </source>
</evidence>
<reference evidence="7" key="2">
    <citation type="submission" date="2020-11" db="EMBL/GenBank/DDBJ databases">
        <title>The chromosome-scale genome resource for two endophytic Fusarium species: F. culmorum and F. pseudograminearum.</title>
        <authorList>
            <person name="Yuan Z."/>
        </authorList>
    </citation>
    <scope>NUCLEOTIDE SEQUENCE</scope>
    <source>
        <strain evidence="7">Class2-1B</strain>
    </source>
</reference>
<evidence type="ECO:0000256" key="1">
    <source>
        <dbReference type="ARBA" id="ARBA00005466"/>
    </source>
</evidence>